<protein>
    <submittedName>
        <fullName evidence="1">Uncharacterized protein</fullName>
    </submittedName>
</protein>
<dbReference type="AlphaFoldDB" id="A0A2S9H449"/>
<evidence type="ECO:0000313" key="2">
    <source>
        <dbReference type="Proteomes" id="UP000237839"/>
    </source>
</evidence>
<sequence length="38" mass="4306">MIIEYPAYIAITLQLGATLRKLNCLMNLWIGTQIQGLK</sequence>
<gene>
    <name evidence="1" type="ORF">S2091_0734</name>
</gene>
<comment type="caution">
    <text evidence="1">The sequence shown here is derived from an EMBL/GenBank/DDBJ whole genome shotgun (WGS) entry which is preliminary data.</text>
</comment>
<evidence type="ECO:0000313" key="1">
    <source>
        <dbReference type="EMBL" id="PRC94731.1"/>
    </source>
</evidence>
<dbReference type="EMBL" id="PUGF01000002">
    <property type="protein sequence ID" value="PRC94731.1"/>
    <property type="molecule type" value="Genomic_DNA"/>
</dbReference>
<organism evidence="1 2">
    <name type="scientific">Solimicrobium silvestre</name>
    <dbReference type="NCBI Taxonomy" id="2099400"/>
    <lineage>
        <taxon>Bacteria</taxon>
        <taxon>Pseudomonadati</taxon>
        <taxon>Pseudomonadota</taxon>
        <taxon>Betaproteobacteria</taxon>
        <taxon>Burkholderiales</taxon>
        <taxon>Oxalobacteraceae</taxon>
        <taxon>Solimicrobium</taxon>
    </lineage>
</organism>
<reference evidence="1 2" key="1">
    <citation type="submission" date="2018-02" db="EMBL/GenBank/DDBJ databases">
        <title>Solimicrobium silvestre gen. nov., sp. nov., isolated from alpine forest soil.</title>
        <authorList>
            <person name="Margesin R."/>
            <person name="Albuquerque L."/>
            <person name="Zhang D.-C."/>
            <person name="Froufe H.J.C."/>
            <person name="Severino R."/>
            <person name="Roxo I."/>
            <person name="Egas C."/>
            <person name="Da Costa M.S."/>
        </authorList>
    </citation>
    <scope>NUCLEOTIDE SEQUENCE [LARGE SCALE GENOMIC DNA]</scope>
    <source>
        <strain evidence="1 2">S20-91</strain>
    </source>
</reference>
<dbReference type="Proteomes" id="UP000237839">
    <property type="component" value="Unassembled WGS sequence"/>
</dbReference>
<keyword evidence="2" id="KW-1185">Reference proteome</keyword>
<accession>A0A2S9H449</accession>
<proteinExistence type="predicted"/>
<name>A0A2S9H449_9BURK</name>